<sequence length="129" mass="15220">MSQCEEKTDYKVIVARYNESVDWVHEWFGKANVVVYNKGPILVDKDYEVISLPNIGRESHTYLQFVIDNYDNLPEICFFTQCNLDHFDDFVARKEEIKDMFINIDKCSKNTKDDYLGEGLTDGRMESWK</sequence>
<name>A0A816FPE6_9BILA</name>
<reference evidence="2" key="1">
    <citation type="submission" date="2021-02" db="EMBL/GenBank/DDBJ databases">
        <authorList>
            <person name="Nowell W R."/>
        </authorList>
    </citation>
    <scope>NUCLEOTIDE SEQUENCE</scope>
</reference>
<gene>
    <name evidence="2" type="ORF">JXQ802_LOCUS56575</name>
    <name evidence="1" type="ORF">PYM288_LOCUS40003</name>
</gene>
<dbReference type="PANTHER" id="PTHR37490:SF1">
    <property type="entry name" value="GLYCOSYLTRANSFERASE 2-LIKE DOMAIN-CONTAINING PROTEIN"/>
    <property type="match status" value="1"/>
</dbReference>
<dbReference type="InterPro" id="IPR021838">
    <property type="entry name" value="DUF3431"/>
</dbReference>
<dbReference type="EMBL" id="CAJNOH010011726">
    <property type="protein sequence ID" value="CAF1528087.1"/>
    <property type="molecule type" value="Genomic_DNA"/>
</dbReference>
<protein>
    <submittedName>
        <fullName evidence="2">Uncharacterized protein</fullName>
    </submittedName>
</protein>
<proteinExistence type="predicted"/>
<dbReference type="Pfam" id="PF11913">
    <property type="entry name" value="DUF3431"/>
    <property type="match status" value="1"/>
</dbReference>
<accession>A0A816FPE6</accession>
<dbReference type="PANTHER" id="PTHR37490">
    <property type="entry name" value="EXPRESSED PROTEIN"/>
    <property type="match status" value="1"/>
</dbReference>
<feature type="non-terminal residue" evidence="2">
    <location>
        <position position="129"/>
    </location>
</feature>
<keyword evidence="3" id="KW-1185">Reference proteome</keyword>
<dbReference type="Proteomes" id="UP000663870">
    <property type="component" value="Unassembled WGS sequence"/>
</dbReference>
<dbReference type="AlphaFoldDB" id="A0A816FPE6"/>
<evidence type="ECO:0000313" key="2">
    <source>
        <dbReference type="EMBL" id="CAF1664363.1"/>
    </source>
</evidence>
<dbReference type="EMBL" id="CAJNOL010013586">
    <property type="protein sequence ID" value="CAF1664363.1"/>
    <property type="molecule type" value="Genomic_DNA"/>
</dbReference>
<evidence type="ECO:0000313" key="3">
    <source>
        <dbReference type="Proteomes" id="UP000663870"/>
    </source>
</evidence>
<evidence type="ECO:0000313" key="1">
    <source>
        <dbReference type="EMBL" id="CAF1528087.1"/>
    </source>
</evidence>
<organism evidence="2 3">
    <name type="scientific">Rotaria sordida</name>
    <dbReference type="NCBI Taxonomy" id="392033"/>
    <lineage>
        <taxon>Eukaryota</taxon>
        <taxon>Metazoa</taxon>
        <taxon>Spiralia</taxon>
        <taxon>Gnathifera</taxon>
        <taxon>Rotifera</taxon>
        <taxon>Eurotatoria</taxon>
        <taxon>Bdelloidea</taxon>
        <taxon>Philodinida</taxon>
        <taxon>Philodinidae</taxon>
        <taxon>Rotaria</taxon>
    </lineage>
</organism>
<dbReference type="Proteomes" id="UP000663854">
    <property type="component" value="Unassembled WGS sequence"/>
</dbReference>
<comment type="caution">
    <text evidence="2">The sequence shown here is derived from an EMBL/GenBank/DDBJ whole genome shotgun (WGS) entry which is preliminary data.</text>
</comment>